<evidence type="ECO:0000313" key="2">
    <source>
        <dbReference type="EMBL" id="KAG1795439.1"/>
    </source>
</evidence>
<dbReference type="Proteomes" id="UP000719766">
    <property type="component" value="Unassembled WGS sequence"/>
</dbReference>
<reference evidence="2" key="1">
    <citation type="journal article" date="2020" name="New Phytol.">
        <title>Comparative genomics reveals dynamic genome evolution in host specialist ectomycorrhizal fungi.</title>
        <authorList>
            <person name="Lofgren L.A."/>
            <person name="Nguyen N.H."/>
            <person name="Vilgalys R."/>
            <person name="Ruytinx J."/>
            <person name="Liao H.L."/>
            <person name="Branco S."/>
            <person name="Kuo A."/>
            <person name="LaButti K."/>
            <person name="Lipzen A."/>
            <person name="Andreopoulos W."/>
            <person name="Pangilinan J."/>
            <person name="Riley R."/>
            <person name="Hundley H."/>
            <person name="Na H."/>
            <person name="Barry K."/>
            <person name="Grigoriev I.V."/>
            <person name="Stajich J.E."/>
            <person name="Kennedy P.G."/>
        </authorList>
    </citation>
    <scope>NUCLEOTIDE SEQUENCE</scope>
    <source>
        <strain evidence="2">S12</strain>
    </source>
</reference>
<dbReference type="OrthoDB" id="2677949at2759"/>
<organism evidence="2 3">
    <name type="scientific">Suillus plorans</name>
    <dbReference type="NCBI Taxonomy" id="116603"/>
    <lineage>
        <taxon>Eukaryota</taxon>
        <taxon>Fungi</taxon>
        <taxon>Dikarya</taxon>
        <taxon>Basidiomycota</taxon>
        <taxon>Agaricomycotina</taxon>
        <taxon>Agaricomycetes</taxon>
        <taxon>Agaricomycetidae</taxon>
        <taxon>Boletales</taxon>
        <taxon>Suillineae</taxon>
        <taxon>Suillaceae</taxon>
        <taxon>Suillus</taxon>
    </lineage>
</organism>
<evidence type="ECO:0000313" key="3">
    <source>
        <dbReference type="Proteomes" id="UP000719766"/>
    </source>
</evidence>
<protein>
    <submittedName>
        <fullName evidence="2">Uncharacterized protein</fullName>
    </submittedName>
</protein>
<name>A0A9P7DJF2_9AGAM</name>
<dbReference type="RefSeq" id="XP_041161312.1">
    <property type="nucleotide sequence ID" value="XM_041300037.1"/>
</dbReference>
<feature type="region of interest" description="Disordered" evidence="1">
    <location>
        <begin position="172"/>
        <end position="196"/>
    </location>
</feature>
<feature type="compositionally biased region" description="Basic and acidic residues" evidence="1">
    <location>
        <begin position="85"/>
        <end position="109"/>
    </location>
</feature>
<dbReference type="EMBL" id="JABBWE010000022">
    <property type="protein sequence ID" value="KAG1795439.1"/>
    <property type="molecule type" value="Genomic_DNA"/>
</dbReference>
<comment type="caution">
    <text evidence="2">The sequence shown here is derived from an EMBL/GenBank/DDBJ whole genome shotgun (WGS) entry which is preliminary data.</text>
</comment>
<keyword evidence="3" id="KW-1185">Reference proteome</keyword>
<dbReference type="GeneID" id="64593801"/>
<evidence type="ECO:0000256" key="1">
    <source>
        <dbReference type="SAM" id="MobiDB-lite"/>
    </source>
</evidence>
<gene>
    <name evidence="2" type="ORF">HD556DRAFT_1307589</name>
</gene>
<feature type="region of interest" description="Disordered" evidence="1">
    <location>
        <begin position="59"/>
        <end position="116"/>
    </location>
</feature>
<feature type="region of interest" description="Disordered" evidence="1">
    <location>
        <begin position="209"/>
        <end position="234"/>
    </location>
</feature>
<proteinExistence type="predicted"/>
<sequence>MHLMLARDTKVVIDFPVTARQDGQKGNLLCMVFQCQVSTFKDATAKQVELTLKQTATTATTATTTANPMEREPISGETEANDQEQETKVEEETQEIDERQDAEAREAPPIEKSGPVGWKKYTPCMSTKMALNLVPCMICMNMPYACHVSSKGMSCFEYHKGKVKCSLVQDAGKGKQKTISPPSPSPPPAPVPKPKPKLKLVAPTTYTVRASSKATQVPGPATGTKSKSSDPPTVALPPPQLVPGLLHMQNNAYTELQMSSKWKIVAIEEEASESEDDEEDTYLASRVSGLTNILQMIEMACPIIRKEVEEIDGWYIWNSMMVIMAWVGRDFCILGGQLQQGTGLLNEIQICEWTVHLPVVQLPLGTGPVVRHEFVTLPAAPYGNHTYERSGSDIIGWLPMSQLQVATHN</sequence>
<feature type="compositionally biased region" description="Pro residues" evidence="1">
    <location>
        <begin position="181"/>
        <end position="193"/>
    </location>
</feature>
<dbReference type="AlphaFoldDB" id="A0A9P7DJF2"/>
<accession>A0A9P7DJF2</accession>